<dbReference type="PROSITE" id="PS00018">
    <property type="entry name" value="EF_HAND_1"/>
    <property type="match status" value="3"/>
</dbReference>
<feature type="domain" description="EF-hand" evidence="18">
    <location>
        <begin position="398"/>
        <end position="433"/>
    </location>
</feature>
<dbReference type="InterPro" id="IPR000719">
    <property type="entry name" value="Prot_kinase_dom"/>
</dbReference>
<evidence type="ECO:0000256" key="4">
    <source>
        <dbReference type="ARBA" id="ARBA00022527"/>
    </source>
</evidence>
<dbReference type="InterPro" id="IPR018247">
    <property type="entry name" value="EF_Hand_1_Ca_BS"/>
</dbReference>
<evidence type="ECO:0000256" key="11">
    <source>
        <dbReference type="ARBA" id="ARBA00022840"/>
    </source>
</evidence>
<evidence type="ECO:0000256" key="10">
    <source>
        <dbReference type="ARBA" id="ARBA00022837"/>
    </source>
</evidence>
<evidence type="ECO:0000256" key="2">
    <source>
        <dbReference type="ARBA" id="ARBA00011245"/>
    </source>
</evidence>
<evidence type="ECO:0000256" key="3">
    <source>
        <dbReference type="ARBA" id="ARBA00012513"/>
    </source>
</evidence>
<feature type="binding site" evidence="15">
    <location>
        <position position="58"/>
    </location>
    <ligand>
        <name>ATP</name>
        <dbReference type="ChEBI" id="CHEBI:30616"/>
    </ligand>
</feature>
<keyword evidence="11 15" id="KW-0067">ATP-binding</keyword>
<evidence type="ECO:0000256" key="9">
    <source>
        <dbReference type="ARBA" id="ARBA00022777"/>
    </source>
</evidence>
<dbReference type="SMART" id="SM00054">
    <property type="entry name" value="EFh"/>
    <property type="match status" value="4"/>
</dbReference>
<evidence type="ECO:0000259" key="17">
    <source>
        <dbReference type="PROSITE" id="PS50011"/>
    </source>
</evidence>
<proteinExistence type="inferred from homology"/>
<dbReference type="PANTHER" id="PTHR24349">
    <property type="entry name" value="SERINE/THREONINE-PROTEIN KINASE"/>
    <property type="match status" value="1"/>
</dbReference>
<dbReference type="Gene3D" id="1.10.510.10">
    <property type="entry name" value="Transferase(Phosphotransferase) domain 1"/>
    <property type="match status" value="1"/>
</dbReference>
<keyword evidence="6" id="KW-0479">Metal-binding</keyword>
<dbReference type="InterPro" id="IPR011009">
    <property type="entry name" value="Kinase-like_dom_sf"/>
</dbReference>
<dbReference type="Gene3D" id="3.30.200.20">
    <property type="entry name" value="Phosphorylase Kinase, domain 1"/>
    <property type="match status" value="1"/>
</dbReference>
<dbReference type="InterPro" id="IPR011992">
    <property type="entry name" value="EF-hand-dom_pair"/>
</dbReference>
<protein>
    <recommendedName>
        <fullName evidence="3">non-specific serine/threonine protein kinase</fullName>
        <ecNumber evidence="3">2.7.11.1</ecNumber>
    </recommendedName>
</protein>
<dbReference type="AlphaFoldDB" id="A0AAU9JXS7"/>
<keyword evidence="20" id="KW-1185">Reference proteome</keyword>
<evidence type="ECO:0000256" key="12">
    <source>
        <dbReference type="ARBA" id="ARBA00024334"/>
    </source>
</evidence>
<dbReference type="Pfam" id="PF13499">
    <property type="entry name" value="EF-hand_7"/>
    <property type="match status" value="2"/>
</dbReference>
<comment type="similarity">
    <text evidence="12">Belongs to the protein kinase superfamily. Ser/Thr protein kinase family. CDPK subfamily.</text>
</comment>
<feature type="domain" description="EF-hand" evidence="18">
    <location>
        <begin position="436"/>
        <end position="469"/>
    </location>
</feature>
<feature type="domain" description="Protein kinase" evidence="17">
    <location>
        <begin position="29"/>
        <end position="283"/>
    </location>
</feature>
<dbReference type="CDD" id="cd05117">
    <property type="entry name" value="STKc_CAMK"/>
    <property type="match status" value="1"/>
</dbReference>
<dbReference type="SUPFAM" id="SSF47473">
    <property type="entry name" value="EF-hand"/>
    <property type="match status" value="1"/>
</dbReference>
<sequence length="469" mass="53689">MIHHTRRGSVTLKKQWFVGSKSSNIENSYRFEAELGSGAYGKVMKAVNLNSNQTVAIKMIQKIRVKDYKTFNKELSILSIMDHPNIVKVLETYETERICYLVMELCEGGELFDRIIQEKKLSEANAAFVMRKLFSALSYCHDQGICHRDLKPENLMFVTKSPDSDIKLIDFGLAKDITEHSVMHSLNGTPYYIAPEVLSGSYSHEIDCWSLGVIMYVMLSGTPPFNGKNNEEILMKVYNGSYSFRPRAFQMVSEMAKDLISRLLVKDPELRYTARDAFNHPWIRGLAPLPEIPLSVNVFNDISQFVESESLKKATLMFVASRLSERDINQLKEVFIALDKDGDGLLSRDEYEMGLHQSGINIDRSALDMMWQIMDSNKNELIDYTEFLAACLHNQQYMNVGILKTAFEYFDMDGNGLITYAELRSVLRDKEVSLNLKDDEVEEMIKEVDRNGDGFIDYAEFLQMMVGKI</sequence>
<dbReference type="PROSITE" id="PS00108">
    <property type="entry name" value="PROTEIN_KINASE_ST"/>
    <property type="match status" value="1"/>
</dbReference>
<dbReference type="GO" id="GO:0005509">
    <property type="term" value="F:calcium ion binding"/>
    <property type="evidence" value="ECO:0007669"/>
    <property type="project" value="InterPro"/>
</dbReference>
<dbReference type="FunFam" id="3.30.200.20:FF:000315">
    <property type="entry name" value="Calcium-dependent protein kinase 3"/>
    <property type="match status" value="1"/>
</dbReference>
<evidence type="ECO:0000256" key="5">
    <source>
        <dbReference type="ARBA" id="ARBA00022679"/>
    </source>
</evidence>
<dbReference type="PROSITE" id="PS50011">
    <property type="entry name" value="PROTEIN_KINASE_DOM"/>
    <property type="match status" value="1"/>
</dbReference>
<evidence type="ECO:0000256" key="8">
    <source>
        <dbReference type="ARBA" id="ARBA00022741"/>
    </source>
</evidence>
<keyword evidence="5" id="KW-0808">Transferase</keyword>
<evidence type="ECO:0000256" key="6">
    <source>
        <dbReference type="ARBA" id="ARBA00022723"/>
    </source>
</evidence>
<reference evidence="19" key="1">
    <citation type="submission" date="2021-09" db="EMBL/GenBank/DDBJ databases">
        <authorList>
            <consortium name="AG Swart"/>
            <person name="Singh M."/>
            <person name="Singh A."/>
            <person name="Seah K."/>
            <person name="Emmerich C."/>
        </authorList>
    </citation>
    <scope>NUCLEOTIDE SEQUENCE</scope>
    <source>
        <strain evidence="19">ATCC30299</strain>
    </source>
</reference>
<keyword evidence="8 15" id="KW-0547">Nucleotide-binding</keyword>
<dbReference type="InterPro" id="IPR050205">
    <property type="entry name" value="CDPK_Ser/Thr_kinases"/>
</dbReference>
<dbReference type="GO" id="GO:0005524">
    <property type="term" value="F:ATP binding"/>
    <property type="evidence" value="ECO:0007669"/>
    <property type="project" value="UniProtKB-UniRule"/>
</dbReference>
<keyword evidence="10" id="KW-0106">Calcium</keyword>
<evidence type="ECO:0000256" key="15">
    <source>
        <dbReference type="PROSITE-ProRule" id="PRU10141"/>
    </source>
</evidence>
<feature type="domain" description="EF-hand" evidence="18">
    <location>
        <begin position="326"/>
        <end position="361"/>
    </location>
</feature>
<dbReference type="FunFam" id="1.10.238.10:FF:000003">
    <property type="entry name" value="Calmodulin A"/>
    <property type="match status" value="1"/>
</dbReference>
<dbReference type="SUPFAM" id="SSF56112">
    <property type="entry name" value="Protein kinase-like (PK-like)"/>
    <property type="match status" value="1"/>
</dbReference>
<dbReference type="SMART" id="SM00220">
    <property type="entry name" value="S_TKc"/>
    <property type="match status" value="1"/>
</dbReference>
<evidence type="ECO:0000259" key="18">
    <source>
        <dbReference type="PROSITE" id="PS50222"/>
    </source>
</evidence>
<dbReference type="EMBL" id="CAJZBQ010000051">
    <property type="protein sequence ID" value="CAG9330326.1"/>
    <property type="molecule type" value="Genomic_DNA"/>
</dbReference>
<name>A0AAU9JXS7_9CILI</name>
<gene>
    <name evidence="19" type="ORF">BSTOLATCC_MIC50919</name>
</gene>
<dbReference type="InterPro" id="IPR017441">
    <property type="entry name" value="Protein_kinase_ATP_BS"/>
</dbReference>
<evidence type="ECO:0000256" key="7">
    <source>
        <dbReference type="ARBA" id="ARBA00022737"/>
    </source>
</evidence>
<dbReference type="Proteomes" id="UP001162131">
    <property type="component" value="Unassembled WGS sequence"/>
</dbReference>
<keyword evidence="4 16" id="KW-0723">Serine/threonine-protein kinase</keyword>
<dbReference type="InterPro" id="IPR002048">
    <property type="entry name" value="EF_hand_dom"/>
</dbReference>
<evidence type="ECO:0000256" key="1">
    <source>
        <dbReference type="ARBA" id="ARBA00001946"/>
    </source>
</evidence>
<dbReference type="PROSITE" id="PS50222">
    <property type="entry name" value="EF_HAND_2"/>
    <property type="match status" value="3"/>
</dbReference>
<dbReference type="FunFam" id="1.10.510.10:FF:000571">
    <property type="entry name" value="Maternal embryonic leucine zipper kinase"/>
    <property type="match status" value="1"/>
</dbReference>
<dbReference type="EC" id="2.7.11.1" evidence="3"/>
<dbReference type="InterPro" id="IPR008271">
    <property type="entry name" value="Ser/Thr_kinase_AS"/>
</dbReference>
<dbReference type="GO" id="GO:0004674">
    <property type="term" value="F:protein serine/threonine kinase activity"/>
    <property type="evidence" value="ECO:0007669"/>
    <property type="project" value="UniProtKB-KW"/>
</dbReference>
<comment type="cofactor">
    <cofactor evidence="1">
        <name>Mg(2+)</name>
        <dbReference type="ChEBI" id="CHEBI:18420"/>
    </cofactor>
</comment>
<dbReference type="Pfam" id="PF00069">
    <property type="entry name" value="Pkinase"/>
    <property type="match status" value="1"/>
</dbReference>
<evidence type="ECO:0000313" key="20">
    <source>
        <dbReference type="Proteomes" id="UP001162131"/>
    </source>
</evidence>
<comment type="catalytic activity">
    <reaction evidence="13">
        <text>L-threonyl-[protein] + ATP = O-phospho-L-threonyl-[protein] + ADP + H(+)</text>
        <dbReference type="Rhea" id="RHEA:46608"/>
        <dbReference type="Rhea" id="RHEA-COMP:11060"/>
        <dbReference type="Rhea" id="RHEA-COMP:11605"/>
        <dbReference type="ChEBI" id="CHEBI:15378"/>
        <dbReference type="ChEBI" id="CHEBI:30013"/>
        <dbReference type="ChEBI" id="CHEBI:30616"/>
        <dbReference type="ChEBI" id="CHEBI:61977"/>
        <dbReference type="ChEBI" id="CHEBI:456216"/>
        <dbReference type="EC" id="2.7.11.1"/>
    </reaction>
</comment>
<comment type="caution">
    <text evidence="19">The sequence shown here is derived from an EMBL/GenBank/DDBJ whole genome shotgun (WGS) entry which is preliminary data.</text>
</comment>
<evidence type="ECO:0000313" key="19">
    <source>
        <dbReference type="EMBL" id="CAG9330326.1"/>
    </source>
</evidence>
<comment type="catalytic activity">
    <reaction evidence="14">
        <text>L-seryl-[protein] + ATP = O-phospho-L-seryl-[protein] + ADP + H(+)</text>
        <dbReference type="Rhea" id="RHEA:17989"/>
        <dbReference type="Rhea" id="RHEA-COMP:9863"/>
        <dbReference type="Rhea" id="RHEA-COMP:11604"/>
        <dbReference type="ChEBI" id="CHEBI:15378"/>
        <dbReference type="ChEBI" id="CHEBI:29999"/>
        <dbReference type="ChEBI" id="CHEBI:30616"/>
        <dbReference type="ChEBI" id="CHEBI:83421"/>
        <dbReference type="ChEBI" id="CHEBI:456216"/>
        <dbReference type="EC" id="2.7.11.1"/>
    </reaction>
</comment>
<keyword evidence="9" id="KW-0418">Kinase</keyword>
<dbReference type="Gene3D" id="1.10.238.10">
    <property type="entry name" value="EF-hand"/>
    <property type="match status" value="1"/>
</dbReference>
<dbReference type="PROSITE" id="PS00107">
    <property type="entry name" value="PROTEIN_KINASE_ATP"/>
    <property type="match status" value="1"/>
</dbReference>
<evidence type="ECO:0000256" key="14">
    <source>
        <dbReference type="ARBA" id="ARBA00048679"/>
    </source>
</evidence>
<organism evidence="19 20">
    <name type="scientific">Blepharisma stoltei</name>
    <dbReference type="NCBI Taxonomy" id="1481888"/>
    <lineage>
        <taxon>Eukaryota</taxon>
        <taxon>Sar</taxon>
        <taxon>Alveolata</taxon>
        <taxon>Ciliophora</taxon>
        <taxon>Postciliodesmatophora</taxon>
        <taxon>Heterotrichea</taxon>
        <taxon>Heterotrichida</taxon>
        <taxon>Blepharismidae</taxon>
        <taxon>Blepharisma</taxon>
    </lineage>
</organism>
<accession>A0AAU9JXS7</accession>
<dbReference type="CDD" id="cd00051">
    <property type="entry name" value="EFh"/>
    <property type="match status" value="1"/>
</dbReference>
<keyword evidence="7" id="KW-0677">Repeat</keyword>
<evidence type="ECO:0000256" key="13">
    <source>
        <dbReference type="ARBA" id="ARBA00047899"/>
    </source>
</evidence>
<comment type="subunit">
    <text evidence="2">Monomer.</text>
</comment>
<evidence type="ECO:0000256" key="16">
    <source>
        <dbReference type="RuleBase" id="RU000304"/>
    </source>
</evidence>